<name>A0A3P8VRJ1_CYNSE</name>
<evidence type="ECO:0000256" key="12">
    <source>
        <dbReference type="SAM" id="MobiDB-lite"/>
    </source>
</evidence>
<dbReference type="OMA" id="QCIVVQG"/>
<dbReference type="FunFam" id="3.30.160.60:FF:000100">
    <property type="entry name" value="Zinc finger 45-like"/>
    <property type="match status" value="1"/>
</dbReference>
<feature type="compositionally biased region" description="Basic residues" evidence="12">
    <location>
        <begin position="221"/>
        <end position="231"/>
    </location>
</feature>
<feature type="domain" description="C2H2-type" evidence="13">
    <location>
        <begin position="412"/>
        <end position="439"/>
    </location>
</feature>
<dbReference type="FunFam" id="3.30.160.60:FF:002169">
    <property type="entry name" value="Zgc:174573"/>
    <property type="match status" value="1"/>
</dbReference>
<dbReference type="PANTHER" id="PTHR24399:SF23">
    <property type="entry name" value="C2H2-TYPE DOMAIN-CONTAINING PROTEIN"/>
    <property type="match status" value="1"/>
</dbReference>
<feature type="region of interest" description="Disordered" evidence="12">
    <location>
        <begin position="162"/>
        <end position="290"/>
    </location>
</feature>
<dbReference type="RefSeq" id="XP_008335345.1">
    <property type="nucleotide sequence ID" value="XM_008337123.3"/>
</dbReference>
<keyword evidence="3" id="KW-0479">Metal-binding</keyword>
<dbReference type="PROSITE" id="PS00028">
    <property type="entry name" value="ZINC_FINGER_C2H2_1"/>
    <property type="match status" value="9"/>
</dbReference>
<dbReference type="GO" id="GO:0001227">
    <property type="term" value="F:DNA-binding transcription repressor activity, RNA polymerase II-specific"/>
    <property type="evidence" value="ECO:0007669"/>
    <property type="project" value="TreeGrafter"/>
</dbReference>
<evidence type="ECO:0000256" key="11">
    <source>
        <dbReference type="PROSITE-ProRule" id="PRU00042"/>
    </source>
</evidence>
<feature type="compositionally biased region" description="Polar residues" evidence="12">
    <location>
        <begin position="273"/>
        <end position="283"/>
    </location>
</feature>
<dbReference type="FunFam" id="3.30.160.60:FF:001136">
    <property type="entry name" value="Zinc finger protein 408"/>
    <property type="match status" value="1"/>
</dbReference>
<feature type="compositionally biased region" description="Basic and acidic residues" evidence="12">
    <location>
        <begin position="256"/>
        <end position="267"/>
    </location>
</feature>
<feature type="compositionally biased region" description="Basic and acidic residues" evidence="12">
    <location>
        <begin position="162"/>
        <end position="181"/>
    </location>
</feature>
<evidence type="ECO:0000256" key="2">
    <source>
        <dbReference type="ARBA" id="ARBA00006991"/>
    </source>
</evidence>
<dbReference type="SMART" id="SM00355">
    <property type="entry name" value="ZnF_C2H2"/>
    <property type="match status" value="10"/>
</dbReference>
<keyword evidence="6" id="KW-0862">Zinc</keyword>
<dbReference type="GO" id="GO:0005654">
    <property type="term" value="C:nucleoplasm"/>
    <property type="evidence" value="ECO:0007669"/>
    <property type="project" value="TreeGrafter"/>
</dbReference>
<dbReference type="CTD" id="79797"/>
<sequence length="796" mass="89503">MADLSSASLSGLTSFVSTLLPPGFAVGPSQLCEYRLGLWWVGRSLEAGFTLSRDTEWAWRNQVDSVTPKCELLMNTEFKTSRREKDKELIETDLGKKTLLQKAVLTNFACQTPCRAQQNVVVQCACGEECVAECVDVCLRVCQDIQPGTELVFYNYPVAKRKTTERSDTQETDQHVGDGKLQESSLNKESVEDKDVAEKTHERKNQEEEEEEQSCPEMNIKRSRSHQSKKTKNIETFLLQVMKDNDRQQDSYTDDGTEKRAITDKNEIVVPSSVDTPANSEGPSATPHVRCSSRLAAKPRLVHCVTNRVKQHPFLTIQSQQTEGQEKEVLLKPVHCNAQVTTAAATWKPGSRERRYRCSSCGKKFYQLVHLKKHQFSHTEKKPFTCTECGKSYTSTESFRAHQMGHRGERPFSCPHCEKSYGLKRDLKEHMVLHTGERPYTCEHCGKAFARRPSLRIHRQLHCSRMVYTQLPKVQCTLCPKLLANSSSLRNHMKLHTGEKPHICQHCGKCFSQKGNLECHLRIHSGEKPYPCPQCNQSFSQKQELRRHMISHTGGGFLCSHCGKSLRDPHSLKSHERLHTGERPHHCPICGKGYTLATKLRRHIKSSHTMEKPYSCHCGASYTARQSLLRHQAQHGKESGTLEELMEDDGGENKDAVFSPSHSKPVRGRPKKNSPQRSAPPEEGSQVKERQEERKGKETDDQTAGAGDEESSDKMQHAVVYMHTDNLSAPTSTSLLLTPESSENPTGTGLVEVVISDDTEQCIVVHPQQAVEELVILQEEGSGLCSVAQTVEINSL</sequence>
<protein>
    <submittedName>
        <fullName evidence="14">Zinc finger protein 408</fullName>
    </submittedName>
</protein>
<reference evidence="14" key="2">
    <citation type="submission" date="2025-09" db="UniProtKB">
        <authorList>
            <consortium name="Ensembl"/>
        </authorList>
    </citation>
    <scope>IDENTIFICATION</scope>
</reference>
<evidence type="ECO:0000313" key="14">
    <source>
        <dbReference type="Ensembl" id="ENSCSEP00000015896.1"/>
    </source>
</evidence>
<feature type="domain" description="C2H2-type" evidence="13">
    <location>
        <begin position="384"/>
        <end position="411"/>
    </location>
</feature>
<evidence type="ECO:0000259" key="13">
    <source>
        <dbReference type="PROSITE" id="PS50157"/>
    </source>
</evidence>
<feature type="domain" description="C2H2-type" evidence="13">
    <location>
        <begin position="557"/>
        <end position="584"/>
    </location>
</feature>
<feature type="region of interest" description="Disordered" evidence="12">
    <location>
        <begin position="647"/>
        <end position="713"/>
    </location>
</feature>
<dbReference type="FunFam" id="3.30.160.60:FF:001101">
    <property type="entry name" value="Zinc finger protein 408"/>
    <property type="match status" value="1"/>
</dbReference>
<feature type="compositionally biased region" description="Basic and acidic residues" evidence="12">
    <location>
        <begin position="685"/>
        <end position="700"/>
    </location>
</feature>
<keyword evidence="5 11" id="KW-0863">Zinc-finger</keyword>
<dbReference type="Pfam" id="PF00096">
    <property type="entry name" value="zf-C2H2"/>
    <property type="match status" value="8"/>
</dbReference>
<evidence type="ECO:0000256" key="6">
    <source>
        <dbReference type="ARBA" id="ARBA00022833"/>
    </source>
</evidence>
<feature type="domain" description="C2H2-type" evidence="13">
    <location>
        <begin position="356"/>
        <end position="383"/>
    </location>
</feature>
<dbReference type="Gene3D" id="3.30.160.60">
    <property type="entry name" value="Classic Zinc Finger"/>
    <property type="match status" value="10"/>
</dbReference>
<dbReference type="PANTHER" id="PTHR24399">
    <property type="entry name" value="ZINC FINGER AND BTB DOMAIN-CONTAINING"/>
    <property type="match status" value="1"/>
</dbReference>
<dbReference type="FunFam" id="3.30.160.60:FF:003288">
    <property type="entry name" value="Uncharacterized protein"/>
    <property type="match status" value="1"/>
</dbReference>
<evidence type="ECO:0000256" key="9">
    <source>
        <dbReference type="ARBA" id="ARBA00023163"/>
    </source>
</evidence>
<comment type="subcellular location">
    <subcellularLocation>
        <location evidence="1">Nucleus</location>
    </subcellularLocation>
</comment>
<dbReference type="STRING" id="244447.ENSCSEP00000015896"/>
<feature type="domain" description="C2H2-type" evidence="13">
    <location>
        <begin position="502"/>
        <end position="529"/>
    </location>
</feature>
<feature type="compositionally biased region" description="Basic residues" evidence="12">
    <location>
        <begin position="664"/>
        <end position="674"/>
    </location>
</feature>
<evidence type="ECO:0000256" key="1">
    <source>
        <dbReference type="ARBA" id="ARBA00004123"/>
    </source>
</evidence>
<dbReference type="AlphaFoldDB" id="A0A3P8VRJ1"/>
<feature type="compositionally biased region" description="Basic and acidic residues" evidence="12">
    <location>
        <begin position="189"/>
        <end position="206"/>
    </location>
</feature>
<accession>A0A3P8VRJ1</accession>
<feature type="domain" description="C2H2-type" evidence="13">
    <location>
        <begin position="440"/>
        <end position="467"/>
    </location>
</feature>
<evidence type="ECO:0000313" key="15">
    <source>
        <dbReference type="Proteomes" id="UP000265120"/>
    </source>
</evidence>
<dbReference type="GO" id="GO:0000978">
    <property type="term" value="F:RNA polymerase II cis-regulatory region sequence-specific DNA binding"/>
    <property type="evidence" value="ECO:0007669"/>
    <property type="project" value="TreeGrafter"/>
</dbReference>
<feature type="domain" description="C2H2-type" evidence="13">
    <location>
        <begin position="585"/>
        <end position="613"/>
    </location>
</feature>
<dbReference type="InterPro" id="IPR013087">
    <property type="entry name" value="Znf_C2H2_type"/>
</dbReference>
<proteinExistence type="inferred from homology"/>
<keyword evidence="8" id="KW-0238">DNA-binding</keyword>
<evidence type="ECO:0000256" key="8">
    <source>
        <dbReference type="ARBA" id="ARBA00023125"/>
    </source>
</evidence>
<feature type="domain" description="C2H2-type" evidence="13">
    <location>
        <begin position="530"/>
        <end position="554"/>
    </location>
</feature>
<keyword evidence="4" id="KW-0677">Repeat</keyword>
<dbReference type="GO" id="GO:0008270">
    <property type="term" value="F:zinc ion binding"/>
    <property type="evidence" value="ECO:0007669"/>
    <property type="project" value="UniProtKB-KW"/>
</dbReference>
<evidence type="ECO:0000256" key="10">
    <source>
        <dbReference type="ARBA" id="ARBA00023242"/>
    </source>
</evidence>
<dbReference type="InterPro" id="IPR036236">
    <property type="entry name" value="Znf_C2H2_sf"/>
</dbReference>
<dbReference type="GeneTree" id="ENSGT00930000151062"/>
<evidence type="ECO:0000256" key="4">
    <source>
        <dbReference type="ARBA" id="ARBA00022737"/>
    </source>
</evidence>
<dbReference type="OrthoDB" id="8117402at2759"/>
<keyword evidence="7" id="KW-0805">Transcription regulation</keyword>
<dbReference type="SUPFAM" id="SSF57667">
    <property type="entry name" value="beta-beta-alpha zinc fingers"/>
    <property type="match status" value="6"/>
</dbReference>
<reference evidence="14" key="1">
    <citation type="submission" date="2025-08" db="UniProtKB">
        <authorList>
            <consortium name="Ensembl"/>
        </authorList>
    </citation>
    <scope>IDENTIFICATION</scope>
</reference>
<keyword evidence="10" id="KW-0539">Nucleus</keyword>
<organism evidence="14 15">
    <name type="scientific">Cynoglossus semilaevis</name>
    <name type="common">Tongue sole</name>
    <dbReference type="NCBI Taxonomy" id="244447"/>
    <lineage>
        <taxon>Eukaryota</taxon>
        <taxon>Metazoa</taxon>
        <taxon>Chordata</taxon>
        <taxon>Craniata</taxon>
        <taxon>Vertebrata</taxon>
        <taxon>Euteleostomi</taxon>
        <taxon>Actinopterygii</taxon>
        <taxon>Neopterygii</taxon>
        <taxon>Teleostei</taxon>
        <taxon>Neoteleostei</taxon>
        <taxon>Acanthomorphata</taxon>
        <taxon>Carangaria</taxon>
        <taxon>Pleuronectiformes</taxon>
        <taxon>Pleuronectoidei</taxon>
        <taxon>Cynoglossidae</taxon>
        <taxon>Cynoglossinae</taxon>
        <taxon>Cynoglossus</taxon>
    </lineage>
</organism>
<keyword evidence="9" id="KW-0804">Transcription</keyword>
<evidence type="ECO:0000256" key="7">
    <source>
        <dbReference type="ARBA" id="ARBA00023015"/>
    </source>
</evidence>
<dbReference type="PROSITE" id="PS50157">
    <property type="entry name" value="ZINC_FINGER_C2H2_2"/>
    <property type="match status" value="9"/>
</dbReference>
<dbReference type="InParanoid" id="A0A3P8VRJ1"/>
<feature type="domain" description="C2H2-type" evidence="13">
    <location>
        <begin position="474"/>
        <end position="501"/>
    </location>
</feature>
<evidence type="ECO:0000256" key="5">
    <source>
        <dbReference type="ARBA" id="ARBA00022771"/>
    </source>
</evidence>
<dbReference type="FunFam" id="3.30.160.60:FF:000446">
    <property type="entry name" value="Zinc finger protein"/>
    <property type="match status" value="1"/>
</dbReference>
<keyword evidence="15" id="KW-1185">Reference proteome</keyword>
<dbReference type="Ensembl" id="ENSCSET00000016094.1">
    <property type="protein sequence ID" value="ENSCSEP00000015896.1"/>
    <property type="gene ID" value="ENSCSEG00000010218.1"/>
</dbReference>
<dbReference type="GeneID" id="103398478"/>
<evidence type="ECO:0000256" key="3">
    <source>
        <dbReference type="ARBA" id="ARBA00022723"/>
    </source>
</evidence>
<comment type="similarity">
    <text evidence="2">Belongs to the krueppel C2H2-type zinc-finger protein family.</text>
</comment>
<dbReference type="Proteomes" id="UP000265120">
    <property type="component" value="Unassembled WGS sequence"/>
</dbReference>